<evidence type="ECO:0000313" key="4">
    <source>
        <dbReference type="Proteomes" id="UP000006727"/>
    </source>
</evidence>
<keyword evidence="1" id="KW-0812">Transmembrane</keyword>
<dbReference type="Proteomes" id="UP000006727">
    <property type="component" value="Chromosome 20"/>
</dbReference>
<dbReference type="PANTHER" id="PTHR34674">
    <property type="entry name" value="PHOSPHATIDYLCHOLINE:DIACYLGLYCEROL CHOLINEPHOSPHOTRANSFERASE 1-RELATED"/>
    <property type="match status" value="1"/>
</dbReference>
<dbReference type="EMBL" id="ABEU02000020">
    <property type="status" value="NOT_ANNOTATED_CDS"/>
    <property type="molecule type" value="Genomic_DNA"/>
</dbReference>
<reference evidence="3 4" key="1">
    <citation type="journal article" date="2008" name="Science">
        <title>The Physcomitrella genome reveals evolutionary insights into the conquest of land by plants.</title>
        <authorList>
            <person name="Rensing S."/>
            <person name="Lang D."/>
            <person name="Zimmer A."/>
            <person name="Terry A."/>
            <person name="Salamov A."/>
            <person name="Shapiro H."/>
            <person name="Nishiyama T."/>
            <person name="Perroud P.-F."/>
            <person name="Lindquist E."/>
            <person name="Kamisugi Y."/>
            <person name="Tanahashi T."/>
            <person name="Sakakibara K."/>
            <person name="Fujita T."/>
            <person name="Oishi K."/>
            <person name="Shin-I T."/>
            <person name="Kuroki Y."/>
            <person name="Toyoda A."/>
            <person name="Suzuki Y."/>
            <person name="Hashimoto A."/>
            <person name="Yamaguchi K."/>
            <person name="Sugano A."/>
            <person name="Kohara Y."/>
            <person name="Fujiyama A."/>
            <person name="Anterola A."/>
            <person name="Aoki S."/>
            <person name="Ashton N."/>
            <person name="Barbazuk W.B."/>
            <person name="Barker E."/>
            <person name="Bennetzen J."/>
            <person name="Bezanilla M."/>
            <person name="Blankenship R."/>
            <person name="Cho S.H."/>
            <person name="Dutcher S."/>
            <person name="Estelle M."/>
            <person name="Fawcett J.A."/>
            <person name="Gundlach H."/>
            <person name="Hanada K."/>
            <person name="Heyl A."/>
            <person name="Hicks K.A."/>
            <person name="Hugh J."/>
            <person name="Lohr M."/>
            <person name="Mayer K."/>
            <person name="Melkozernov A."/>
            <person name="Murata T."/>
            <person name="Nelson D."/>
            <person name="Pils B."/>
            <person name="Prigge M."/>
            <person name="Reiss B."/>
            <person name="Renner T."/>
            <person name="Rombauts S."/>
            <person name="Rushton P."/>
            <person name="Sanderfoot A."/>
            <person name="Schween G."/>
            <person name="Shiu S.-H."/>
            <person name="Stueber K."/>
            <person name="Theodoulou F.L."/>
            <person name="Tu H."/>
            <person name="Van de Peer Y."/>
            <person name="Verrier P.J."/>
            <person name="Waters E."/>
            <person name="Wood A."/>
            <person name="Yang L."/>
            <person name="Cove D."/>
            <person name="Cuming A."/>
            <person name="Hasebe M."/>
            <person name="Lucas S."/>
            <person name="Mishler D.B."/>
            <person name="Reski R."/>
            <person name="Grigoriev I."/>
            <person name="Quatrano R.S."/>
            <person name="Boore J.L."/>
        </authorList>
    </citation>
    <scope>NUCLEOTIDE SEQUENCE [LARGE SCALE GENOMIC DNA]</scope>
    <source>
        <strain evidence="3 4">cv. Gransden 2004</strain>
    </source>
</reference>
<dbReference type="EnsemblPlants" id="Pp3c20_11410V3.2">
    <property type="protein sequence ID" value="Pp3c20_11410V3.2"/>
    <property type="gene ID" value="Pp3c20_11410"/>
</dbReference>
<evidence type="ECO:0000313" key="3">
    <source>
        <dbReference type="EnsemblPlants" id="Pp3c20_11410V3.2"/>
    </source>
</evidence>
<feature type="transmembrane region" description="Helical" evidence="1">
    <location>
        <begin position="167"/>
        <end position="189"/>
    </location>
</feature>
<sequence>MCAPLFLSAFRNCRINVSAMRVLAENSGSVFLNSNHTEERAGDSFVSIQGIAPGSRSMCEGAVKRVSKSMSLNSRPQPKRPMDAVGKRFTSKHRFSPAFLSWRPAKLCRIVQAHPLLILLSILWPLMVPLEYNLTMVAPGGEAYDAGFVVTDRLHKFLKENTSWHHLLAAANTVLVVFQILYIAWVWAVEGRFRPTLASAFMYSSRGFLGYSTQLPLPKDFLDSAVDFPVGDYSFFLFFSGHVGASVICSLDLRDVNRMRGALLMDTLNVLQMVRLLASRGHYTIDLVIGAFAGWACYYVAGLYEERMKSVILMSSNAVVPDADHSDSDHPKSDK</sequence>
<evidence type="ECO:0000256" key="1">
    <source>
        <dbReference type="SAM" id="Phobius"/>
    </source>
</evidence>
<keyword evidence="4" id="KW-1185">Reference proteome</keyword>
<organism evidence="3 4">
    <name type="scientific">Physcomitrium patens</name>
    <name type="common">Spreading-leaved earth moss</name>
    <name type="synonym">Physcomitrella patens</name>
    <dbReference type="NCBI Taxonomy" id="3218"/>
    <lineage>
        <taxon>Eukaryota</taxon>
        <taxon>Viridiplantae</taxon>
        <taxon>Streptophyta</taxon>
        <taxon>Embryophyta</taxon>
        <taxon>Bryophyta</taxon>
        <taxon>Bryophytina</taxon>
        <taxon>Bryopsida</taxon>
        <taxon>Funariidae</taxon>
        <taxon>Funariales</taxon>
        <taxon>Funariaceae</taxon>
        <taxon>Physcomitrium</taxon>
    </lineage>
</organism>
<dbReference type="InterPro" id="IPR055311">
    <property type="entry name" value="PDCT1/2-like"/>
</dbReference>
<dbReference type="PANTHER" id="PTHR34674:SF1">
    <property type="entry name" value="PHOSPHATIDYLCHOLINE:DIACYLGLYCEROL CHOLINEPHOSPHOTRANSFERASE 1-RELATED"/>
    <property type="match status" value="1"/>
</dbReference>
<feature type="transmembrane region" description="Helical" evidence="1">
    <location>
        <begin position="283"/>
        <end position="301"/>
    </location>
</feature>
<dbReference type="GO" id="GO:0004142">
    <property type="term" value="F:diacylglycerol cholinephosphotransferase activity"/>
    <property type="evidence" value="ECO:0000318"/>
    <property type="project" value="GO_Central"/>
</dbReference>
<dbReference type="AlphaFoldDB" id="A0A7I4C4M6"/>
<dbReference type="Pfam" id="PF24788">
    <property type="entry name" value="AtPDCT1_2"/>
    <property type="match status" value="1"/>
</dbReference>
<accession>A0A7I4C4M6</accession>
<dbReference type="FunCoup" id="A0A7I4C4M6">
    <property type="interactions" value="713"/>
</dbReference>
<feature type="domain" description="AtPDCT1/2 transmembrane" evidence="2">
    <location>
        <begin position="144"/>
        <end position="302"/>
    </location>
</feature>
<dbReference type="OMA" id="TILVGMQ"/>
<proteinExistence type="predicted"/>
<protein>
    <recommendedName>
        <fullName evidence="2">AtPDCT1/2 transmembrane domain-containing protein</fullName>
    </recommendedName>
</protein>
<name>A0A7I4C4M6_PHYPA</name>
<dbReference type="InterPro" id="IPR056361">
    <property type="entry name" value="AtPDCT1_2_TM_dom"/>
</dbReference>
<reference evidence="3" key="3">
    <citation type="submission" date="2020-12" db="UniProtKB">
        <authorList>
            <consortium name="EnsemblPlants"/>
        </authorList>
    </citation>
    <scope>IDENTIFICATION</scope>
</reference>
<dbReference type="Gramene" id="Pp3c20_11410V3.1">
    <property type="protein sequence ID" value="Pp3c20_11410V3.1"/>
    <property type="gene ID" value="Pp3c20_11410"/>
</dbReference>
<dbReference type="EnsemblPlants" id="Pp3c20_11410V3.1">
    <property type="protein sequence ID" value="Pp3c20_11410V3.1"/>
    <property type="gene ID" value="Pp3c20_11410"/>
</dbReference>
<feature type="transmembrane region" description="Helical" evidence="1">
    <location>
        <begin position="107"/>
        <end position="127"/>
    </location>
</feature>
<dbReference type="InParanoid" id="A0A7I4C4M6"/>
<reference evidence="3 4" key="2">
    <citation type="journal article" date="2018" name="Plant J.">
        <title>The Physcomitrella patens chromosome-scale assembly reveals moss genome structure and evolution.</title>
        <authorList>
            <person name="Lang D."/>
            <person name="Ullrich K.K."/>
            <person name="Murat F."/>
            <person name="Fuchs J."/>
            <person name="Jenkins J."/>
            <person name="Haas F.B."/>
            <person name="Piednoel M."/>
            <person name="Gundlach H."/>
            <person name="Van Bel M."/>
            <person name="Meyberg R."/>
            <person name="Vives C."/>
            <person name="Morata J."/>
            <person name="Symeonidi A."/>
            <person name="Hiss M."/>
            <person name="Muchero W."/>
            <person name="Kamisugi Y."/>
            <person name="Saleh O."/>
            <person name="Blanc G."/>
            <person name="Decker E.L."/>
            <person name="van Gessel N."/>
            <person name="Grimwood J."/>
            <person name="Hayes R.D."/>
            <person name="Graham S.W."/>
            <person name="Gunter L.E."/>
            <person name="McDaniel S.F."/>
            <person name="Hoernstein S.N.W."/>
            <person name="Larsson A."/>
            <person name="Li F.W."/>
            <person name="Perroud P.F."/>
            <person name="Phillips J."/>
            <person name="Ranjan P."/>
            <person name="Rokshar D.S."/>
            <person name="Rothfels C.J."/>
            <person name="Schneider L."/>
            <person name="Shu S."/>
            <person name="Stevenson D.W."/>
            <person name="Thummler F."/>
            <person name="Tillich M."/>
            <person name="Villarreal Aguilar J.C."/>
            <person name="Widiez T."/>
            <person name="Wong G.K."/>
            <person name="Wymore A."/>
            <person name="Zhang Y."/>
            <person name="Zimmer A.D."/>
            <person name="Quatrano R.S."/>
            <person name="Mayer K.F.X."/>
            <person name="Goodstein D."/>
            <person name="Casacuberta J.M."/>
            <person name="Vandepoele K."/>
            <person name="Reski R."/>
            <person name="Cuming A.C."/>
            <person name="Tuskan G.A."/>
            <person name="Maumus F."/>
            <person name="Salse J."/>
            <person name="Schmutz J."/>
            <person name="Rensing S.A."/>
        </authorList>
    </citation>
    <scope>NUCLEOTIDE SEQUENCE [LARGE SCALE GENOMIC DNA]</scope>
    <source>
        <strain evidence="3 4">cv. Gransden 2004</strain>
    </source>
</reference>
<dbReference type="Gramene" id="Pp3c20_11410V3.2">
    <property type="protein sequence ID" value="Pp3c20_11410V3.2"/>
    <property type="gene ID" value="Pp3c20_11410"/>
</dbReference>
<keyword evidence="1" id="KW-1133">Transmembrane helix</keyword>
<keyword evidence="1" id="KW-0472">Membrane</keyword>
<evidence type="ECO:0000259" key="2">
    <source>
        <dbReference type="Pfam" id="PF24788"/>
    </source>
</evidence>